<evidence type="ECO:0000313" key="10">
    <source>
        <dbReference type="Proteomes" id="UP000218615"/>
    </source>
</evidence>
<gene>
    <name evidence="9" type="ORF">MNV_1380022</name>
</gene>
<dbReference type="EMBL" id="FZMP01000044">
    <property type="protein sequence ID" value="SNQ59835.1"/>
    <property type="molecule type" value="Genomic_DNA"/>
</dbReference>
<dbReference type="PANTHER" id="PTHR41910">
    <property type="entry name" value="SUCCINATE DEHYDROGENASE 2 MEMBRANE SUBUNIT SDHC"/>
    <property type="match status" value="1"/>
</dbReference>
<dbReference type="InterPro" id="IPR000701">
    <property type="entry name" value="SuccDH_FuR_B_TM-su"/>
</dbReference>
<keyword evidence="4" id="KW-0479">Metal-binding</keyword>
<evidence type="ECO:0000256" key="4">
    <source>
        <dbReference type="ARBA" id="ARBA00022723"/>
    </source>
</evidence>
<comment type="subcellular location">
    <subcellularLocation>
        <location evidence="1">Membrane</location>
    </subcellularLocation>
</comment>
<keyword evidence="7 8" id="KW-0472">Membrane</keyword>
<dbReference type="OrthoDB" id="21304at2157"/>
<sequence>MEKERAYGTGMWAWLLQRITGFLLVIYLFMHVAWVHGINTPFNFLFVPTATAFFILLLLAVPHALNGFRVFTLDFGIKERAQKILFWVLMLIGVLVIILSYRSRFGG</sequence>
<evidence type="ECO:0000313" key="9">
    <source>
        <dbReference type="EMBL" id="SNQ59835.1"/>
    </source>
</evidence>
<dbReference type="InterPro" id="IPR034804">
    <property type="entry name" value="SQR/QFR_C/D"/>
</dbReference>
<evidence type="ECO:0000256" key="3">
    <source>
        <dbReference type="ARBA" id="ARBA00022692"/>
    </source>
</evidence>
<feature type="transmembrane region" description="Helical" evidence="8">
    <location>
        <begin position="12"/>
        <end position="30"/>
    </location>
</feature>
<protein>
    <submittedName>
        <fullName evidence="9">Succinate dehydrogenase, cytochrome b556 subunit</fullName>
    </submittedName>
</protein>
<evidence type="ECO:0000256" key="7">
    <source>
        <dbReference type="ARBA" id="ARBA00023136"/>
    </source>
</evidence>
<evidence type="ECO:0000256" key="1">
    <source>
        <dbReference type="ARBA" id="ARBA00004370"/>
    </source>
</evidence>
<dbReference type="GO" id="GO:0046872">
    <property type="term" value="F:metal ion binding"/>
    <property type="evidence" value="ECO:0007669"/>
    <property type="project" value="UniProtKB-KW"/>
</dbReference>
<keyword evidence="2" id="KW-0349">Heme</keyword>
<proteinExistence type="predicted"/>
<evidence type="ECO:0000256" key="6">
    <source>
        <dbReference type="ARBA" id="ARBA00023004"/>
    </source>
</evidence>
<reference evidence="10" key="1">
    <citation type="submission" date="2017-06" db="EMBL/GenBank/DDBJ databases">
        <authorList>
            <person name="Cremers G."/>
        </authorList>
    </citation>
    <scope>NUCLEOTIDE SEQUENCE [LARGE SCALE GENOMIC DNA]</scope>
</reference>
<accession>A0A284VKP3</accession>
<dbReference type="Proteomes" id="UP000218615">
    <property type="component" value="Unassembled WGS sequence"/>
</dbReference>
<organism evidence="9 10">
    <name type="scientific">Candidatus Methanoperedens nitratireducens</name>
    <dbReference type="NCBI Taxonomy" id="1392998"/>
    <lineage>
        <taxon>Archaea</taxon>
        <taxon>Methanobacteriati</taxon>
        <taxon>Methanobacteriota</taxon>
        <taxon>Stenosarchaea group</taxon>
        <taxon>Methanomicrobia</taxon>
        <taxon>Methanosarcinales</taxon>
        <taxon>ANME-2 cluster</taxon>
        <taxon>Candidatus Methanoperedentaceae</taxon>
        <taxon>Candidatus Methanoperedens</taxon>
    </lineage>
</organism>
<evidence type="ECO:0000256" key="2">
    <source>
        <dbReference type="ARBA" id="ARBA00022617"/>
    </source>
</evidence>
<name>A0A284VKP3_9EURY</name>
<keyword evidence="6" id="KW-0408">Iron</keyword>
<dbReference type="GO" id="GO:0016020">
    <property type="term" value="C:membrane"/>
    <property type="evidence" value="ECO:0007669"/>
    <property type="project" value="UniProtKB-SubCell"/>
</dbReference>
<dbReference type="Gene3D" id="1.20.1300.10">
    <property type="entry name" value="Fumarate reductase/succinate dehydrogenase, transmembrane subunit"/>
    <property type="match status" value="1"/>
</dbReference>
<dbReference type="AlphaFoldDB" id="A0A284VKP3"/>
<evidence type="ECO:0000256" key="8">
    <source>
        <dbReference type="SAM" id="Phobius"/>
    </source>
</evidence>
<feature type="transmembrane region" description="Helical" evidence="8">
    <location>
        <begin position="84"/>
        <end position="101"/>
    </location>
</feature>
<keyword evidence="3 8" id="KW-0812">Transmembrane</keyword>
<evidence type="ECO:0000256" key="5">
    <source>
        <dbReference type="ARBA" id="ARBA00022989"/>
    </source>
</evidence>
<feature type="transmembrane region" description="Helical" evidence="8">
    <location>
        <begin position="42"/>
        <end position="64"/>
    </location>
</feature>
<keyword evidence="10" id="KW-1185">Reference proteome</keyword>
<dbReference type="InterPro" id="IPR039023">
    <property type="entry name" value="SdhC_prok"/>
</dbReference>
<dbReference type="RefSeq" id="WP_096204140.1">
    <property type="nucleotide sequence ID" value="NZ_FZMP01000044.1"/>
</dbReference>
<keyword evidence="5 8" id="KW-1133">Transmembrane helix</keyword>
<dbReference type="SUPFAM" id="SSF81343">
    <property type="entry name" value="Fumarate reductase respiratory complex transmembrane subunits"/>
    <property type="match status" value="1"/>
</dbReference>
<dbReference type="PANTHER" id="PTHR41910:SF1">
    <property type="entry name" value="SUCCINATE DEHYDROGENASE HYDROPHOBIC MEMBRANE ANCHOR SUBUNIT"/>
    <property type="match status" value="1"/>
</dbReference>
<dbReference type="Pfam" id="PF01127">
    <property type="entry name" value="Sdh_cyt"/>
    <property type="match status" value="1"/>
</dbReference>